<organism evidence="8 9">
    <name type="scientific">Paracidovorax wautersii</name>
    <dbReference type="NCBI Taxonomy" id="1177982"/>
    <lineage>
        <taxon>Bacteria</taxon>
        <taxon>Pseudomonadati</taxon>
        <taxon>Pseudomonadota</taxon>
        <taxon>Betaproteobacteria</taxon>
        <taxon>Burkholderiales</taxon>
        <taxon>Comamonadaceae</taxon>
        <taxon>Paracidovorax</taxon>
    </lineage>
</organism>
<dbReference type="Proteomes" id="UP001267710">
    <property type="component" value="Unassembled WGS sequence"/>
</dbReference>
<dbReference type="EMBL" id="JAVIZX010000001">
    <property type="protein sequence ID" value="MDR6213751.1"/>
    <property type="molecule type" value="Genomic_DNA"/>
</dbReference>
<sequence>MSSVALSSSSALPARAGGAPAVSSVSASMVALRVLVGLYYLPHVWSKISGFAGTVVFFGKAGFHPAEAFVVFSGAMELAVGLALVFGLWTRYAAALSSVLLLVAAYAMATVNGLAWYWNVKGIEYLLFWAAASAIVCVDAWRREPGGLRSLIGTAR</sequence>
<evidence type="ECO:0000256" key="5">
    <source>
        <dbReference type="ARBA" id="ARBA00022989"/>
    </source>
</evidence>
<comment type="similarity">
    <text evidence="2">Belongs to the DoxX family.</text>
</comment>
<evidence type="ECO:0000256" key="7">
    <source>
        <dbReference type="SAM" id="Phobius"/>
    </source>
</evidence>
<protein>
    <submittedName>
        <fullName evidence="8">Oxidoreductase</fullName>
    </submittedName>
</protein>
<name>A0ABU1I954_9BURK</name>
<dbReference type="InterPro" id="IPR032808">
    <property type="entry name" value="DoxX"/>
</dbReference>
<dbReference type="InterPro" id="IPR051907">
    <property type="entry name" value="DoxX-like_oxidoreductase"/>
</dbReference>
<comment type="caution">
    <text evidence="8">The sequence shown here is derived from an EMBL/GenBank/DDBJ whole genome shotgun (WGS) entry which is preliminary data.</text>
</comment>
<dbReference type="PANTHER" id="PTHR33452">
    <property type="entry name" value="OXIDOREDUCTASE CATD-RELATED"/>
    <property type="match status" value="1"/>
</dbReference>
<gene>
    <name evidence="8" type="ORF">QE399_001440</name>
</gene>
<feature type="transmembrane region" description="Helical" evidence="7">
    <location>
        <begin position="70"/>
        <end position="89"/>
    </location>
</feature>
<comment type="subcellular location">
    <subcellularLocation>
        <location evidence="1">Cell membrane</location>
        <topology evidence="1">Multi-pass membrane protein</topology>
    </subcellularLocation>
</comment>
<evidence type="ECO:0000256" key="1">
    <source>
        <dbReference type="ARBA" id="ARBA00004651"/>
    </source>
</evidence>
<keyword evidence="9" id="KW-1185">Reference proteome</keyword>
<keyword evidence="3" id="KW-1003">Cell membrane</keyword>
<evidence type="ECO:0000256" key="2">
    <source>
        <dbReference type="ARBA" id="ARBA00006679"/>
    </source>
</evidence>
<evidence type="ECO:0000313" key="9">
    <source>
        <dbReference type="Proteomes" id="UP001267710"/>
    </source>
</evidence>
<keyword evidence="5 7" id="KW-1133">Transmembrane helix</keyword>
<dbReference type="Pfam" id="PF07681">
    <property type="entry name" value="DoxX"/>
    <property type="match status" value="1"/>
</dbReference>
<keyword evidence="6 7" id="KW-0472">Membrane</keyword>
<feature type="transmembrane region" description="Helical" evidence="7">
    <location>
        <begin position="40"/>
        <end position="58"/>
    </location>
</feature>
<evidence type="ECO:0000256" key="6">
    <source>
        <dbReference type="ARBA" id="ARBA00023136"/>
    </source>
</evidence>
<dbReference type="PANTHER" id="PTHR33452:SF1">
    <property type="entry name" value="INNER MEMBRANE PROTEIN YPHA-RELATED"/>
    <property type="match status" value="1"/>
</dbReference>
<accession>A0ABU1I954</accession>
<dbReference type="RefSeq" id="WP_309827532.1">
    <property type="nucleotide sequence ID" value="NZ_JAVIZX010000001.1"/>
</dbReference>
<evidence type="ECO:0000313" key="8">
    <source>
        <dbReference type="EMBL" id="MDR6213751.1"/>
    </source>
</evidence>
<proteinExistence type="inferred from homology"/>
<reference evidence="8 9" key="1">
    <citation type="submission" date="2023-08" db="EMBL/GenBank/DDBJ databases">
        <title>Functional and genomic diversity of the sorghum phyllosphere microbiome.</title>
        <authorList>
            <person name="Shade A."/>
        </authorList>
    </citation>
    <scope>NUCLEOTIDE SEQUENCE [LARGE SCALE GENOMIC DNA]</scope>
    <source>
        <strain evidence="8 9">SORGH_AS_0335</strain>
    </source>
</reference>
<evidence type="ECO:0000256" key="4">
    <source>
        <dbReference type="ARBA" id="ARBA00022692"/>
    </source>
</evidence>
<keyword evidence="4 7" id="KW-0812">Transmembrane</keyword>
<evidence type="ECO:0000256" key="3">
    <source>
        <dbReference type="ARBA" id="ARBA00022475"/>
    </source>
</evidence>
<feature type="transmembrane region" description="Helical" evidence="7">
    <location>
        <begin position="95"/>
        <end position="118"/>
    </location>
</feature>